<gene>
    <name evidence="1" type="ORF">BpHYR1_043931</name>
</gene>
<accession>A0A3M7RK18</accession>
<proteinExistence type="predicted"/>
<dbReference type="AlphaFoldDB" id="A0A3M7RK18"/>
<protein>
    <submittedName>
        <fullName evidence="1">Uncharacterized protein</fullName>
    </submittedName>
</protein>
<reference evidence="1 2" key="1">
    <citation type="journal article" date="2018" name="Sci. Rep.">
        <title>Genomic signatures of local adaptation to the degree of environmental predictability in rotifers.</title>
        <authorList>
            <person name="Franch-Gras L."/>
            <person name="Hahn C."/>
            <person name="Garcia-Roger E.M."/>
            <person name="Carmona M.J."/>
            <person name="Serra M."/>
            <person name="Gomez A."/>
        </authorList>
    </citation>
    <scope>NUCLEOTIDE SEQUENCE [LARGE SCALE GENOMIC DNA]</scope>
    <source>
        <strain evidence="1">HYR1</strain>
    </source>
</reference>
<keyword evidence="2" id="KW-1185">Reference proteome</keyword>
<comment type="caution">
    <text evidence="1">The sequence shown here is derived from an EMBL/GenBank/DDBJ whole genome shotgun (WGS) entry which is preliminary data.</text>
</comment>
<dbReference type="Proteomes" id="UP000276133">
    <property type="component" value="Unassembled WGS sequence"/>
</dbReference>
<name>A0A3M7RK18_BRAPC</name>
<sequence length="77" mass="8917">MQNAHHRYYAILILVSFDHFEHQKLIINFHLPKTFDEIISSFVLLGYTEKIGNLAHALAGFEMVNFNNIGIDMNQVI</sequence>
<evidence type="ECO:0000313" key="2">
    <source>
        <dbReference type="Proteomes" id="UP000276133"/>
    </source>
</evidence>
<organism evidence="1 2">
    <name type="scientific">Brachionus plicatilis</name>
    <name type="common">Marine rotifer</name>
    <name type="synonym">Brachionus muelleri</name>
    <dbReference type="NCBI Taxonomy" id="10195"/>
    <lineage>
        <taxon>Eukaryota</taxon>
        <taxon>Metazoa</taxon>
        <taxon>Spiralia</taxon>
        <taxon>Gnathifera</taxon>
        <taxon>Rotifera</taxon>
        <taxon>Eurotatoria</taxon>
        <taxon>Monogononta</taxon>
        <taxon>Pseudotrocha</taxon>
        <taxon>Ploima</taxon>
        <taxon>Brachionidae</taxon>
        <taxon>Brachionus</taxon>
    </lineage>
</organism>
<dbReference type="EMBL" id="REGN01003226">
    <property type="protein sequence ID" value="RNA23740.1"/>
    <property type="molecule type" value="Genomic_DNA"/>
</dbReference>
<evidence type="ECO:0000313" key="1">
    <source>
        <dbReference type="EMBL" id="RNA23740.1"/>
    </source>
</evidence>